<dbReference type="InterPro" id="IPR029035">
    <property type="entry name" value="DHS-like_NAD/FAD-binding_dom"/>
</dbReference>
<accession>A0A9W7B5Q2</accession>
<dbReference type="SUPFAM" id="SSF52467">
    <property type="entry name" value="DHS-like NAD/FAD-binding domain"/>
    <property type="match status" value="1"/>
</dbReference>
<dbReference type="PROSITE" id="PS50305">
    <property type="entry name" value="SIRTUIN"/>
    <property type="match status" value="1"/>
</dbReference>
<keyword evidence="1" id="KW-0808">Transferase</keyword>
<evidence type="ECO:0000313" key="6">
    <source>
        <dbReference type="Proteomes" id="UP001165085"/>
    </source>
</evidence>
<dbReference type="GO" id="GO:0070403">
    <property type="term" value="F:NAD+ binding"/>
    <property type="evidence" value="ECO:0007669"/>
    <property type="project" value="InterPro"/>
</dbReference>
<sequence length="343" mass="38110">MTEWHGTLCADESWPPPLETFTSSENARPGYGKIFASEYLDSPSTLLLKVRLLASLIKSSKNLTVYTGAGISTSTGIPDYGSKSLLPPHQLSPYLAQPSLTHHILKSLHTNAYLKNWIQQNHDGLPQKAGYPQSQLNEIHGSWYNPSNPVIPMSGELQQDLYSDLISISQSSDLVISLGTSMSGMTSDLIFTSCPTRVIINKQRTGYDDIAGLRIYGDSDEVSELLCREMGLEVPDVSKYEIREFGDSGVYVFEGYNEKGIREEGETLTLDLREGSSVKLVNGWREGTIGEVVGRQREGHYKIRLSVRLKEGGCERYIERVLGFWWLEGAKEGSIESLPLVNV</sequence>
<feature type="domain" description="Deacetylase sirtuin-type" evidence="4">
    <location>
        <begin position="43"/>
        <end position="233"/>
    </location>
</feature>
<evidence type="ECO:0000256" key="3">
    <source>
        <dbReference type="PROSITE-ProRule" id="PRU00236"/>
    </source>
</evidence>
<name>A0A9W7B5Q2_9STRA</name>
<dbReference type="Gene3D" id="3.40.50.1220">
    <property type="entry name" value="TPP-binding domain"/>
    <property type="match status" value="1"/>
</dbReference>
<evidence type="ECO:0000313" key="5">
    <source>
        <dbReference type="EMBL" id="GMH82561.1"/>
    </source>
</evidence>
<proteinExistence type="predicted"/>
<gene>
    <name evidence="5" type="ORF">TrST_g12500</name>
</gene>
<comment type="caution">
    <text evidence="5">The sequence shown here is derived from an EMBL/GenBank/DDBJ whole genome shotgun (WGS) entry which is preliminary data.</text>
</comment>
<evidence type="ECO:0000256" key="1">
    <source>
        <dbReference type="ARBA" id="ARBA00022679"/>
    </source>
</evidence>
<dbReference type="GO" id="GO:0005634">
    <property type="term" value="C:nucleus"/>
    <property type="evidence" value="ECO:0007669"/>
    <property type="project" value="TreeGrafter"/>
</dbReference>
<keyword evidence="6" id="KW-1185">Reference proteome</keyword>
<keyword evidence="2" id="KW-0520">NAD</keyword>
<dbReference type="PANTHER" id="PTHR11085">
    <property type="entry name" value="NAD-DEPENDENT PROTEIN DEACYLASE SIRTUIN-5, MITOCHONDRIAL-RELATED"/>
    <property type="match status" value="1"/>
</dbReference>
<reference evidence="6" key="1">
    <citation type="journal article" date="2023" name="Commun. Biol.">
        <title>Genome analysis of Parmales, the sister group of diatoms, reveals the evolutionary specialization of diatoms from phago-mixotrophs to photoautotrophs.</title>
        <authorList>
            <person name="Ban H."/>
            <person name="Sato S."/>
            <person name="Yoshikawa S."/>
            <person name="Yamada K."/>
            <person name="Nakamura Y."/>
            <person name="Ichinomiya M."/>
            <person name="Sato N."/>
            <person name="Blanc-Mathieu R."/>
            <person name="Endo H."/>
            <person name="Kuwata A."/>
            <person name="Ogata H."/>
        </authorList>
    </citation>
    <scope>NUCLEOTIDE SEQUENCE [LARGE SCALE GENOMIC DNA]</scope>
    <source>
        <strain evidence="6">NIES 3701</strain>
    </source>
</reference>
<dbReference type="OrthoDB" id="424302at2759"/>
<evidence type="ECO:0000256" key="2">
    <source>
        <dbReference type="ARBA" id="ARBA00023027"/>
    </source>
</evidence>
<evidence type="ECO:0000259" key="4">
    <source>
        <dbReference type="PROSITE" id="PS50305"/>
    </source>
</evidence>
<dbReference type="EMBL" id="BRXY01000270">
    <property type="protein sequence ID" value="GMH82561.1"/>
    <property type="molecule type" value="Genomic_DNA"/>
</dbReference>
<dbReference type="PANTHER" id="PTHR11085:SF10">
    <property type="entry name" value="NAD-DEPENDENT PROTEIN DEACYLASE SIRTUIN-5, MITOCHONDRIAL-RELATED"/>
    <property type="match status" value="1"/>
</dbReference>
<comment type="caution">
    <text evidence="3">Lacks conserved residue(s) required for the propagation of feature annotation.</text>
</comment>
<dbReference type="InterPro" id="IPR003000">
    <property type="entry name" value="Sirtuin"/>
</dbReference>
<dbReference type="Proteomes" id="UP001165085">
    <property type="component" value="Unassembled WGS sequence"/>
</dbReference>
<dbReference type="AlphaFoldDB" id="A0A9W7B5Q2"/>
<dbReference type="InterPro" id="IPR026590">
    <property type="entry name" value="Ssirtuin_cat_dom"/>
</dbReference>
<dbReference type="GO" id="GO:0017136">
    <property type="term" value="F:histone deacetylase activity, NAD-dependent"/>
    <property type="evidence" value="ECO:0007669"/>
    <property type="project" value="TreeGrafter"/>
</dbReference>
<protein>
    <recommendedName>
        <fullName evidence="4">Deacetylase sirtuin-type domain-containing protein</fullName>
    </recommendedName>
</protein>
<dbReference type="Pfam" id="PF02146">
    <property type="entry name" value="SIR2"/>
    <property type="match status" value="1"/>
</dbReference>
<organism evidence="5 6">
    <name type="scientific">Triparma strigata</name>
    <dbReference type="NCBI Taxonomy" id="1606541"/>
    <lineage>
        <taxon>Eukaryota</taxon>
        <taxon>Sar</taxon>
        <taxon>Stramenopiles</taxon>
        <taxon>Ochrophyta</taxon>
        <taxon>Bolidophyceae</taxon>
        <taxon>Parmales</taxon>
        <taxon>Triparmaceae</taxon>
        <taxon>Triparma</taxon>
    </lineage>
</organism>
<dbReference type="InterPro" id="IPR050134">
    <property type="entry name" value="NAD-dep_sirtuin_deacylases"/>
</dbReference>